<evidence type="ECO:0000313" key="2">
    <source>
        <dbReference type="EMBL" id="RXT49914.1"/>
    </source>
</evidence>
<dbReference type="OrthoDB" id="163232at2"/>
<evidence type="ECO:0000259" key="1">
    <source>
        <dbReference type="Pfam" id="PF13649"/>
    </source>
</evidence>
<dbReference type="EMBL" id="MZXW01000015">
    <property type="protein sequence ID" value="RXT49914.1"/>
    <property type="molecule type" value="Genomic_DNA"/>
</dbReference>
<dbReference type="Gene3D" id="3.40.50.150">
    <property type="entry name" value="Vaccinia Virus protein VP39"/>
    <property type="match status" value="1"/>
</dbReference>
<dbReference type="InterPro" id="IPR029063">
    <property type="entry name" value="SAM-dependent_MTases_sf"/>
</dbReference>
<accession>A0A4Q1VHC3</accession>
<keyword evidence="3" id="KW-1185">Reference proteome</keyword>
<dbReference type="AlphaFoldDB" id="A0A4Q1VHC3"/>
<organism evidence="2 3">
    <name type="scientific">Bradyrhizobium betae</name>
    <dbReference type="NCBI Taxonomy" id="244734"/>
    <lineage>
        <taxon>Bacteria</taxon>
        <taxon>Pseudomonadati</taxon>
        <taxon>Pseudomonadota</taxon>
        <taxon>Alphaproteobacteria</taxon>
        <taxon>Hyphomicrobiales</taxon>
        <taxon>Nitrobacteraceae</taxon>
        <taxon>Bradyrhizobium</taxon>
    </lineage>
</organism>
<name>A0A4Q1VHC3_9BRAD</name>
<dbReference type="Pfam" id="PF13649">
    <property type="entry name" value="Methyltransf_25"/>
    <property type="match status" value="1"/>
</dbReference>
<dbReference type="SUPFAM" id="SSF53335">
    <property type="entry name" value="S-adenosyl-L-methionine-dependent methyltransferases"/>
    <property type="match status" value="1"/>
</dbReference>
<dbReference type="Proteomes" id="UP000290819">
    <property type="component" value="Unassembled WGS sequence"/>
</dbReference>
<dbReference type="GO" id="GO:0008168">
    <property type="term" value="F:methyltransferase activity"/>
    <property type="evidence" value="ECO:0007669"/>
    <property type="project" value="TreeGrafter"/>
</dbReference>
<sequence>MESAQSERLRRSSGRGCAMRHDGSIVEFQQKRGGDSAAFFVPFLTSDTILLDAGCGPGTITVALAGIVGSAVGVDIEPRAIAAASARAAEAGLTNLTFAEADMTALPFEDGSFDAVFFHAVLYHQSEAVLTRTLAEARRVLKPGGFLATRDADVGGNVLHPEIDGVRLALDLWQRWYEHDDPKALFFGRRQSSILRAHGFTPVWAGASYVNHSADAASRSEAVADARRSLLGLGPQLVGKGLAADDEIQAALAGWEAWGADPDAVYFRCRCECVARKD</sequence>
<comment type="caution">
    <text evidence="2">The sequence shown here is derived from an EMBL/GenBank/DDBJ whole genome shotgun (WGS) entry which is preliminary data.</text>
</comment>
<dbReference type="CDD" id="cd02440">
    <property type="entry name" value="AdoMet_MTases"/>
    <property type="match status" value="1"/>
</dbReference>
<dbReference type="InterPro" id="IPR050508">
    <property type="entry name" value="Methyltransf_Superfamily"/>
</dbReference>
<gene>
    <name evidence="2" type="ORF">B5V03_08580</name>
</gene>
<reference evidence="2 3" key="1">
    <citation type="submission" date="2017-03" db="EMBL/GenBank/DDBJ databases">
        <authorList>
            <person name="Safronova V.I."/>
            <person name="Sazanova A.L."/>
            <person name="Chirak E.R."/>
        </authorList>
    </citation>
    <scope>NUCLEOTIDE SEQUENCE [LARGE SCALE GENOMIC DNA]</scope>
    <source>
        <strain evidence="2 3">Opo-243</strain>
    </source>
</reference>
<dbReference type="PANTHER" id="PTHR42912">
    <property type="entry name" value="METHYLTRANSFERASE"/>
    <property type="match status" value="1"/>
</dbReference>
<protein>
    <recommendedName>
        <fullName evidence="1">Methyltransferase domain-containing protein</fullName>
    </recommendedName>
</protein>
<dbReference type="PANTHER" id="PTHR42912:SF93">
    <property type="entry name" value="N6-ADENOSINE-METHYLTRANSFERASE TMT1A"/>
    <property type="match status" value="1"/>
</dbReference>
<evidence type="ECO:0000313" key="3">
    <source>
        <dbReference type="Proteomes" id="UP000290819"/>
    </source>
</evidence>
<proteinExistence type="predicted"/>
<feature type="domain" description="Methyltransferase" evidence="1">
    <location>
        <begin position="51"/>
        <end position="145"/>
    </location>
</feature>
<dbReference type="InterPro" id="IPR041698">
    <property type="entry name" value="Methyltransf_25"/>
</dbReference>